<organism evidence="1 2">
    <name type="scientific">Caballeronia mineralivorans PML1(12)</name>
    <dbReference type="NCBI Taxonomy" id="908627"/>
    <lineage>
        <taxon>Bacteria</taxon>
        <taxon>Pseudomonadati</taxon>
        <taxon>Pseudomonadota</taxon>
        <taxon>Betaproteobacteria</taxon>
        <taxon>Burkholderiales</taxon>
        <taxon>Burkholderiaceae</taxon>
        <taxon>Caballeronia</taxon>
    </lineage>
</organism>
<accession>A0A0J1CWT8</accession>
<gene>
    <name evidence="1" type="ORF">EOS_17975</name>
</gene>
<dbReference type="EMBL" id="AEJF01000116">
    <property type="protein sequence ID" value="KLU24826.1"/>
    <property type="molecule type" value="Genomic_DNA"/>
</dbReference>
<evidence type="ECO:0000313" key="1">
    <source>
        <dbReference type="EMBL" id="KLU24826.1"/>
    </source>
</evidence>
<protein>
    <recommendedName>
        <fullName evidence="3">Energy transducer TonB</fullName>
    </recommendedName>
</protein>
<dbReference type="AlphaFoldDB" id="A0A0J1CWT8"/>
<dbReference type="Proteomes" id="UP000035963">
    <property type="component" value="Unassembled WGS sequence"/>
</dbReference>
<evidence type="ECO:0008006" key="3">
    <source>
        <dbReference type="Google" id="ProtNLM"/>
    </source>
</evidence>
<name>A0A0J1CWT8_9BURK</name>
<evidence type="ECO:0000313" key="2">
    <source>
        <dbReference type="Proteomes" id="UP000035963"/>
    </source>
</evidence>
<dbReference type="PATRIC" id="fig|908627.4.peg.4026"/>
<proteinExistence type="predicted"/>
<reference evidence="1 2" key="1">
    <citation type="journal article" date="2015" name="Genome Announc.">
        <title>Draft Genome Sequence of Burkholderia sp. Strain PML1(12), an Ectomycorrhizosphere-Inhabiting Bacterium with Effective Mineral-Weathering Ability.</title>
        <authorList>
            <person name="Uroz S."/>
            <person name="Oger P."/>
        </authorList>
    </citation>
    <scope>NUCLEOTIDE SEQUENCE [LARGE SCALE GENOMIC DNA]</scope>
    <source>
        <strain evidence="2">PML1(12)</strain>
    </source>
</reference>
<comment type="caution">
    <text evidence="1">The sequence shown here is derived from an EMBL/GenBank/DDBJ whole genome shotgun (WGS) entry which is preliminary data.</text>
</comment>
<sequence>MLGAVLLGLEGGSLSADAVTMDEAPQAWVVYAQRVSQQFEKALEGKSEAAQRFHANFEQGASGVTPDAPPVLRVKVWFDSKGQVRRVEFDSLGDDGADAALRQVLLTQVLGLSPRDMKQPVIVRLSLAAQL</sequence>
<keyword evidence="2" id="KW-1185">Reference proteome</keyword>